<feature type="signal peptide" evidence="1">
    <location>
        <begin position="1"/>
        <end position="17"/>
    </location>
</feature>
<evidence type="ECO:0008006" key="4">
    <source>
        <dbReference type="Google" id="ProtNLM"/>
    </source>
</evidence>
<protein>
    <recommendedName>
        <fullName evidence="4">Secreted protein</fullName>
    </recommendedName>
</protein>
<keyword evidence="3" id="KW-1185">Reference proteome</keyword>
<gene>
    <name evidence="2" type="ORF">NPIL_351041</name>
</gene>
<evidence type="ECO:0000313" key="2">
    <source>
        <dbReference type="EMBL" id="GFT80886.1"/>
    </source>
</evidence>
<evidence type="ECO:0000256" key="1">
    <source>
        <dbReference type="SAM" id="SignalP"/>
    </source>
</evidence>
<feature type="chain" id="PRO_5036468102" description="Secreted protein" evidence="1">
    <location>
        <begin position="18"/>
        <end position="114"/>
    </location>
</feature>
<organism evidence="2 3">
    <name type="scientific">Nephila pilipes</name>
    <name type="common">Giant wood spider</name>
    <name type="synonym">Nephila maculata</name>
    <dbReference type="NCBI Taxonomy" id="299642"/>
    <lineage>
        <taxon>Eukaryota</taxon>
        <taxon>Metazoa</taxon>
        <taxon>Ecdysozoa</taxon>
        <taxon>Arthropoda</taxon>
        <taxon>Chelicerata</taxon>
        <taxon>Arachnida</taxon>
        <taxon>Araneae</taxon>
        <taxon>Araneomorphae</taxon>
        <taxon>Entelegynae</taxon>
        <taxon>Araneoidea</taxon>
        <taxon>Nephilidae</taxon>
        <taxon>Nephila</taxon>
    </lineage>
</organism>
<accession>A0A8X6U4N7</accession>
<evidence type="ECO:0000313" key="3">
    <source>
        <dbReference type="Proteomes" id="UP000887013"/>
    </source>
</evidence>
<dbReference type="Proteomes" id="UP000887013">
    <property type="component" value="Unassembled WGS sequence"/>
</dbReference>
<comment type="caution">
    <text evidence="2">The sequence shown here is derived from an EMBL/GenBank/DDBJ whole genome shotgun (WGS) entry which is preliminary data.</text>
</comment>
<keyword evidence="1" id="KW-0732">Signal</keyword>
<sequence>MLGINIGIFWCILSISLQNFSDVVRNFTYQPVHSNHNLLLMKPRFREVFVAKCPPLCPIIECNDFSYRMESNYRSNVIKKLIIFVAKKKHRADFLVPKILVFVQLVWQPFIDLL</sequence>
<dbReference type="EMBL" id="BMAW01072034">
    <property type="protein sequence ID" value="GFT80886.1"/>
    <property type="molecule type" value="Genomic_DNA"/>
</dbReference>
<name>A0A8X6U4N7_NEPPI</name>
<proteinExistence type="predicted"/>
<reference evidence="2" key="1">
    <citation type="submission" date="2020-08" db="EMBL/GenBank/DDBJ databases">
        <title>Multicomponent nature underlies the extraordinary mechanical properties of spider dragline silk.</title>
        <authorList>
            <person name="Kono N."/>
            <person name="Nakamura H."/>
            <person name="Mori M."/>
            <person name="Yoshida Y."/>
            <person name="Ohtoshi R."/>
            <person name="Malay A.D."/>
            <person name="Moran D.A.P."/>
            <person name="Tomita M."/>
            <person name="Numata K."/>
            <person name="Arakawa K."/>
        </authorList>
    </citation>
    <scope>NUCLEOTIDE SEQUENCE</scope>
</reference>
<dbReference type="AlphaFoldDB" id="A0A8X6U4N7"/>